<organism evidence="1 2">
    <name type="scientific">Aerosakkonema funiforme FACHB-1375</name>
    <dbReference type="NCBI Taxonomy" id="2949571"/>
    <lineage>
        <taxon>Bacteria</taxon>
        <taxon>Bacillati</taxon>
        <taxon>Cyanobacteriota</taxon>
        <taxon>Cyanophyceae</taxon>
        <taxon>Oscillatoriophycideae</taxon>
        <taxon>Aerosakkonematales</taxon>
        <taxon>Aerosakkonemataceae</taxon>
        <taxon>Aerosakkonema</taxon>
    </lineage>
</organism>
<dbReference type="EMBL" id="JACJPW010000009">
    <property type="protein sequence ID" value="MBD2180509.1"/>
    <property type="molecule type" value="Genomic_DNA"/>
</dbReference>
<sequence>MMRRRLTIQDIQPLPVPPDFVQLAKQWCEDQSMLLLVFVWEGYDLFQKEVLSTIPWNQSYEELERSLTQNFVPIIRRRMTGWEPFDVEHGPYEFETREQPPAQSPQYDIAFVMFGDRRIMWPIEAKILHSDGDVSKYINEINANFLKCRYAPFSSEAGMLGYLLKGLPNNAFTNIEAKIPCKLCAHPELPNRDHKTSEHKRTVPSGKPYSVDFRCHHLILKIAEAVACTTS</sequence>
<comment type="caution">
    <text evidence="1">The sequence shown here is derived from an EMBL/GenBank/DDBJ whole genome shotgun (WGS) entry which is preliminary data.</text>
</comment>
<proteinExistence type="predicted"/>
<accession>A0A926VDF3</accession>
<protein>
    <submittedName>
        <fullName evidence="1">Uncharacterized protein</fullName>
    </submittedName>
</protein>
<gene>
    <name evidence="1" type="ORF">H6G03_05215</name>
</gene>
<evidence type="ECO:0000313" key="1">
    <source>
        <dbReference type="EMBL" id="MBD2180509.1"/>
    </source>
</evidence>
<name>A0A926VDF3_9CYAN</name>
<keyword evidence="2" id="KW-1185">Reference proteome</keyword>
<dbReference type="AlphaFoldDB" id="A0A926VDF3"/>
<evidence type="ECO:0000313" key="2">
    <source>
        <dbReference type="Proteomes" id="UP000641646"/>
    </source>
</evidence>
<dbReference type="Proteomes" id="UP000641646">
    <property type="component" value="Unassembled WGS sequence"/>
</dbReference>
<reference evidence="1" key="1">
    <citation type="journal article" date="2015" name="ISME J.">
        <title>Draft Genome Sequence of Streptomyces incarnatus NRRL8089, which Produces the Nucleoside Antibiotic Sinefungin.</title>
        <authorList>
            <person name="Oshima K."/>
            <person name="Hattori M."/>
            <person name="Shimizu H."/>
            <person name="Fukuda K."/>
            <person name="Nemoto M."/>
            <person name="Inagaki K."/>
            <person name="Tamura T."/>
        </authorList>
    </citation>
    <scope>NUCLEOTIDE SEQUENCE</scope>
    <source>
        <strain evidence="1">FACHB-1375</strain>
    </source>
</reference>
<reference evidence="1" key="2">
    <citation type="submission" date="2020-08" db="EMBL/GenBank/DDBJ databases">
        <authorList>
            <person name="Chen M."/>
            <person name="Teng W."/>
            <person name="Zhao L."/>
            <person name="Hu C."/>
            <person name="Zhou Y."/>
            <person name="Han B."/>
            <person name="Song L."/>
            <person name="Shu W."/>
        </authorList>
    </citation>
    <scope>NUCLEOTIDE SEQUENCE</scope>
    <source>
        <strain evidence="1">FACHB-1375</strain>
    </source>
</reference>